<dbReference type="GO" id="GO:0000981">
    <property type="term" value="F:DNA-binding transcription factor activity, RNA polymerase II-specific"/>
    <property type="evidence" value="ECO:0007669"/>
    <property type="project" value="InterPro"/>
</dbReference>
<feature type="compositionally biased region" description="Basic and acidic residues" evidence="9">
    <location>
        <begin position="1"/>
        <end position="15"/>
    </location>
</feature>
<dbReference type="Proteomes" id="UP001374579">
    <property type="component" value="Unassembled WGS sequence"/>
</dbReference>
<dbReference type="Pfam" id="PF00046">
    <property type="entry name" value="Homeodomain"/>
    <property type="match status" value="1"/>
</dbReference>
<evidence type="ECO:0000256" key="1">
    <source>
        <dbReference type="ARBA" id="ARBA00004123"/>
    </source>
</evidence>
<feature type="compositionally biased region" description="Basic and acidic residues" evidence="9">
    <location>
        <begin position="116"/>
        <end position="132"/>
    </location>
</feature>
<evidence type="ECO:0000259" key="10">
    <source>
        <dbReference type="PROSITE" id="PS50071"/>
    </source>
</evidence>
<feature type="compositionally biased region" description="Low complexity" evidence="9">
    <location>
        <begin position="251"/>
        <end position="264"/>
    </location>
</feature>
<dbReference type="InterPro" id="IPR017970">
    <property type="entry name" value="Homeobox_CS"/>
</dbReference>
<dbReference type="InterPro" id="IPR009057">
    <property type="entry name" value="Homeodomain-like_sf"/>
</dbReference>
<accession>A0AAN9G1Y4</accession>
<dbReference type="PROSITE" id="PS50071">
    <property type="entry name" value="HOMEOBOX_2"/>
    <property type="match status" value="1"/>
</dbReference>
<feature type="domain" description="Homeobox" evidence="10">
    <location>
        <begin position="345"/>
        <end position="405"/>
    </location>
</feature>
<dbReference type="Gene3D" id="1.10.10.60">
    <property type="entry name" value="Homeodomain-like"/>
    <property type="match status" value="1"/>
</dbReference>
<dbReference type="GO" id="GO:0030182">
    <property type="term" value="P:neuron differentiation"/>
    <property type="evidence" value="ECO:0007669"/>
    <property type="project" value="TreeGrafter"/>
</dbReference>
<proteinExistence type="inferred from homology"/>
<evidence type="ECO:0000256" key="7">
    <source>
        <dbReference type="PROSITE-ProRule" id="PRU00108"/>
    </source>
</evidence>
<dbReference type="InterPro" id="IPR019549">
    <property type="entry name" value="Homeobox-engrailed_C-terminal"/>
</dbReference>
<dbReference type="Pfam" id="PF10525">
    <property type="entry name" value="Engrail_1_C_sig"/>
    <property type="match status" value="1"/>
</dbReference>
<keyword evidence="5 7" id="KW-0371">Homeobox</keyword>
<dbReference type="InterPro" id="IPR000747">
    <property type="entry name" value="HD_engrailed"/>
</dbReference>
<evidence type="ECO:0000256" key="2">
    <source>
        <dbReference type="ARBA" id="ARBA00010896"/>
    </source>
</evidence>
<keyword evidence="4 7" id="KW-0238">DNA-binding</keyword>
<dbReference type="PANTHER" id="PTHR24341">
    <property type="entry name" value="HOMEOBOX PROTEIN ENGRAILED"/>
    <property type="match status" value="1"/>
</dbReference>
<keyword evidence="3" id="KW-0217">Developmental protein</keyword>
<name>A0AAN9G1Y4_9CAEN</name>
<dbReference type="PANTHER" id="PTHR24341:SF6">
    <property type="entry name" value="HOMEOBOX PROTEIN INVECTED"/>
    <property type="match status" value="1"/>
</dbReference>
<feature type="compositionally biased region" description="Polar residues" evidence="9">
    <location>
        <begin position="286"/>
        <end position="295"/>
    </location>
</feature>
<feature type="compositionally biased region" description="Polar residues" evidence="9">
    <location>
        <begin position="65"/>
        <end position="76"/>
    </location>
</feature>
<dbReference type="InterPro" id="IPR001356">
    <property type="entry name" value="HD"/>
</dbReference>
<reference evidence="11 12" key="1">
    <citation type="submission" date="2024-02" db="EMBL/GenBank/DDBJ databases">
        <title>Chromosome-scale genome assembly of the rough periwinkle Littorina saxatilis.</title>
        <authorList>
            <person name="De Jode A."/>
            <person name="Faria R."/>
            <person name="Formenti G."/>
            <person name="Sims Y."/>
            <person name="Smith T.P."/>
            <person name="Tracey A."/>
            <person name="Wood J.M.D."/>
            <person name="Zagrodzka Z.B."/>
            <person name="Johannesson K."/>
            <person name="Butlin R.K."/>
            <person name="Leder E.H."/>
        </authorList>
    </citation>
    <scope>NUCLEOTIDE SEQUENCE [LARGE SCALE GENOMIC DNA]</scope>
    <source>
        <strain evidence="11">Snail1</strain>
        <tissue evidence="11">Muscle</tissue>
    </source>
</reference>
<sequence>MMLSVDEIKQEHDAEPGVSDSNPSLTQSNTSLQMIEHVHQVIETDKPDHHEVKNQNSECEDDGMTSKTSIETVSQRATERSPGQVHSCEPSTRLEASLADDALLADDCSHSTTHTVSKDTTHRRVRDSKSETRNSLAEESAAGNENSAPNRRLTNFSIDSILGTDFGPAERRGNHGNELQHFPSVCAALSLSPSSLLFSPMAGISSRFSSSVLSAFSSVSPSSAFVRKQSAKHSSKRYFTPSILTPPPSSPESSSSSSLSPSSSSRHHILTSSPKKDKSSTPRSLAVTSTVTSPQEKCGDSNRPEDSASPGKNHDLPWPAWVYCTRYSDRPSSGPRYRKPRASKSTDKRPRTAFSTGQLQKLRSEFQDCPYLSESRRISLARELGLSESQVKIWFQNKRAKLKKGCGVRNPLAQLLMEEGLYNHSTVVVGDSNNHTDNTDNIMAD</sequence>
<feature type="compositionally biased region" description="Polar residues" evidence="9">
    <location>
        <begin position="19"/>
        <end position="33"/>
    </location>
</feature>
<evidence type="ECO:0000256" key="6">
    <source>
        <dbReference type="ARBA" id="ARBA00023242"/>
    </source>
</evidence>
<evidence type="ECO:0000313" key="11">
    <source>
        <dbReference type="EMBL" id="KAK7092328.1"/>
    </source>
</evidence>
<comment type="similarity">
    <text evidence="2">Belongs to the engrailed homeobox family.</text>
</comment>
<feature type="region of interest" description="Disordered" evidence="9">
    <location>
        <begin position="330"/>
        <end position="355"/>
    </location>
</feature>
<dbReference type="InterPro" id="IPR000047">
    <property type="entry name" value="HTH_motif"/>
</dbReference>
<evidence type="ECO:0000313" key="12">
    <source>
        <dbReference type="Proteomes" id="UP001374579"/>
    </source>
</evidence>
<feature type="region of interest" description="Disordered" evidence="9">
    <location>
        <begin position="111"/>
        <end position="153"/>
    </location>
</feature>
<protein>
    <recommendedName>
        <fullName evidence="10">Homeobox domain-containing protein</fullName>
    </recommendedName>
</protein>
<comment type="subcellular location">
    <subcellularLocation>
        <location evidence="1 7 8">Nucleus</location>
    </subcellularLocation>
</comment>
<evidence type="ECO:0000256" key="4">
    <source>
        <dbReference type="ARBA" id="ARBA00023125"/>
    </source>
</evidence>
<dbReference type="SMART" id="SM00389">
    <property type="entry name" value="HOX"/>
    <property type="match status" value="1"/>
</dbReference>
<feature type="region of interest" description="Disordered" evidence="9">
    <location>
        <begin position="236"/>
        <end position="313"/>
    </location>
</feature>
<feature type="compositionally biased region" description="Basic and acidic residues" evidence="9">
    <location>
        <begin position="297"/>
        <end position="306"/>
    </location>
</feature>
<comment type="caution">
    <text evidence="11">The sequence shown here is derived from an EMBL/GenBank/DDBJ whole genome shotgun (WGS) entry which is preliminary data.</text>
</comment>
<evidence type="ECO:0000256" key="3">
    <source>
        <dbReference type="ARBA" id="ARBA00022473"/>
    </source>
</evidence>
<dbReference type="SUPFAM" id="SSF46689">
    <property type="entry name" value="Homeodomain-like"/>
    <property type="match status" value="1"/>
</dbReference>
<dbReference type="EMBL" id="JBAMIC010000021">
    <property type="protein sequence ID" value="KAK7092328.1"/>
    <property type="molecule type" value="Genomic_DNA"/>
</dbReference>
<dbReference type="PRINTS" id="PR00026">
    <property type="entry name" value="ENGRAILED"/>
</dbReference>
<dbReference type="CDD" id="cd00086">
    <property type="entry name" value="homeodomain"/>
    <property type="match status" value="1"/>
</dbReference>
<dbReference type="InterPro" id="IPR050720">
    <property type="entry name" value="Engrailed_Homeobox_TFs"/>
</dbReference>
<feature type="region of interest" description="Disordered" evidence="9">
    <location>
        <begin position="1"/>
        <end position="92"/>
    </location>
</feature>
<dbReference type="AlphaFoldDB" id="A0AAN9G1Y4"/>
<evidence type="ECO:0000256" key="8">
    <source>
        <dbReference type="RuleBase" id="RU000682"/>
    </source>
</evidence>
<dbReference type="PRINTS" id="PR00031">
    <property type="entry name" value="HTHREPRESSR"/>
</dbReference>
<dbReference type="GO" id="GO:0005634">
    <property type="term" value="C:nucleus"/>
    <property type="evidence" value="ECO:0007669"/>
    <property type="project" value="UniProtKB-SubCell"/>
</dbReference>
<evidence type="ECO:0000256" key="5">
    <source>
        <dbReference type="ARBA" id="ARBA00023155"/>
    </source>
</evidence>
<keyword evidence="6 7" id="KW-0539">Nucleus</keyword>
<organism evidence="11 12">
    <name type="scientific">Littorina saxatilis</name>
    <dbReference type="NCBI Taxonomy" id="31220"/>
    <lineage>
        <taxon>Eukaryota</taxon>
        <taxon>Metazoa</taxon>
        <taxon>Spiralia</taxon>
        <taxon>Lophotrochozoa</taxon>
        <taxon>Mollusca</taxon>
        <taxon>Gastropoda</taxon>
        <taxon>Caenogastropoda</taxon>
        <taxon>Littorinimorpha</taxon>
        <taxon>Littorinoidea</taxon>
        <taxon>Littorinidae</taxon>
        <taxon>Littorina</taxon>
    </lineage>
</organism>
<gene>
    <name evidence="11" type="ORF">V1264_008088</name>
</gene>
<feature type="compositionally biased region" description="Low complexity" evidence="9">
    <location>
        <begin position="134"/>
        <end position="148"/>
    </location>
</feature>
<dbReference type="PROSITE" id="PS00027">
    <property type="entry name" value="HOMEOBOX_1"/>
    <property type="match status" value="1"/>
</dbReference>
<feature type="DNA-binding region" description="Homeobox" evidence="7">
    <location>
        <begin position="347"/>
        <end position="406"/>
    </location>
</feature>
<feature type="compositionally biased region" description="Basic and acidic residues" evidence="9">
    <location>
        <begin position="36"/>
        <end position="53"/>
    </location>
</feature>
<keyword evidence="12" id="KW-1185">Reference proteome</keyword>
<dbReference type="GO" id="GO:0000978">
    <property type="term" value="F:RNA polymerase II cis-regulatory region sequence-specific DNA binding"/>
    <property type="evidence" value="ECO:0007669"/>
    <property type="project" value="TreeGrafter"/>
</dbReference>
<evidence type="ECO:0000256" key="9">
    <source>
        <dbReference type="SAM" id="MobiDB-lite"/>
    </source>
</evidence>